<dbReference type="InterPro" id="IPR049730">
    <property type="entry name" value="SNF2/RAD54-like_C"/>
</dbReference>
<keyword evidence="10" id="KW-0539">Nucleus</keyword>
<evidence type="ECO:0000256" key="4">
    <source>
        <dbReference type="ARBA" id="ARBA00022741"/>
    </source>
</evidence>
<dbReference type="InterPro" id="IPR038718">
    <property type="entry name" value="SNF2-like_sf"/>
</dbReference>
<dbReference type="PROSITE" id="PS51194">
    <property type="entry name" value="HELICASE_CTER"/>
    <property type="match status" value="1"/>
</dbReference>
<keyword evidence="5" id="KW-0378">Hydrolase</keyword>
<dbReference type="InterPro" id="IPR014001">
    <property type="entry name" value="Helicase_ATP-bd"/>
</dbReference>
<feature type="region of interest" description="Disordered" evidence="11">
    <location>
        <begin position="1"/>
        <end position="85"/>
    </location>
</feature>
<feature type="compositionally biased region" description="Low complexity" evidence="11">
    <location>
        <begin position="1283"/>
        <end position="1294"/>
    </location>
</feature>
<keyword evidence="9" id="KW-0238">DNA-binding</keyword>
<dbReference type="Pfam" id="PF00271">
    <property type="entry name" value="Helicase_C"/>
    <property type="match status" value="1"/>
</dbReference>
<dbReference type="Gene3D" id="3.40.50.300">
    <property type="entry name" value="P-loop containing nucleotide triphosphate hydrolases"/>
    <property type="match status" value="1"/>
</dbReference>
<evidence type="ECO:0000256" key="9">
    <source>
        <dbReference type="ARBA" id="ARBA00023125"/>
    </source>
</evidence>
<dbReference type="GO" id="GO:0005634">
    <property type="term" value="C:nucleus"/>
    <property type="evidence" value="ECO:0007669"/>
    <property type="project" value="UniProtKB-SubCell"/>
</dbReference>
<protein>
    <recommendedName>
        <fullName evidence="3">DNA helicase</fullName>
        <ecNumber evidence="3">3.6.4.12</ecNumber>
    </recommendedName>
</protein>
<comment type="similarity">
    <text evidence="2">Belongs to the SNF2/RAD54 helicase family.</text>
</comment>
<dbReference type="GO" id="GO:0005524">
    <property type="term" value="F:ATP binding"/>
    <property type="evidence" value="ECO:0007669"/>
    <property type="project" value="UniProtKB-KW"/>
</dbReference>
<dbReference type="CDD" id="cd17998">
    <property type="entry name" value="DEXHc_SMARCAD1"/>
    <property type="match status" value="1"/>
</dbReference>
<keyword evidence="7" id="KW-0067">ATP-binding</keyword>
<evidence type="ECO:0000256" key="10">
    <source>
        <dbReference type="ARBA" id="ARBA00023242"/>
    </source>
</evidence>
<dbReference type="CDD" id="cd18793">
    <property type="entry name" value="SF2_C_SNF"/>
    <property type="match status" value="1"/>
</dbReference>
<keyword evidence="6" id="KW-0347">Helicase</keyword>
<dbReference type="SMART" id="SM00490">
    <property type="entry name" value="HELICc"/>
    <property type="match status" value="1"/>
</dbReference>
<organism evidence="14 15">
    <name type="scientific">Dekkera bruxellensis</name>
    <name type="common">Brettanomyces custersii</name>
    <dbReference type="NCBI Taxonomy" id="5007"/>
    <lineage>
        <taxon>Eukaryota</taxon>
        <taxon>Fungi</taxon>
        <taxon>Dikarya</taxon>
        <taxon>Ascomycota</taxon>
        <taxon>Saccharomycotina</taxon>
        <taxon>Pichiomycetes</taxon>
        <taxon>Pichiales</taxon>
        <taxon>Pichiaceae</taxon>
        <taxon>Brettanomyces</taxon>
    </lineage>
</organism>
<evidence type="ECO:0000256" key="8">
    <source>
        <dbReference type="ARBA" id="ARBA00022853"/>
    </source>
</evidence>
<dbReference type="GO" id="GO:0005694">
    <property type="term" value="C:chromosome"/>
    <property type="evidence" value="ECO:0007669"/>
    <property type="project" value="UniProtKB-ARBA"/>
</dbReference>
<dbReference type="GO" id="GO:0140658">
    <property type="term" value="F:ATP-dependent chromatin remodeler activity"/>
    <property type="evidence" value="ECO:0007669"/>
    <property type="project" value="UniProtKB-ARBA"/>
</dbReference>
<dbReference type="Proteomes" id="UP000478008">
    <property type="component" value="Unassembled WGS sequence"/>
</dbReference>
<feature type="region of interest" description="Disordered" evidence="11">
    <location>
        <begin position="1266"/>
        <end position="1307"/>
    </location>
</feature>
<evidence type="ECO:0000256" key="6">
    <source>
        <dbReference type="ARBA" id="ARBA00022806"/>
    </source>
</evidence>
<dbReference type="GO" id="GO:0003677">
    <property type="term" value="F:DNA binding"/>
    <property type="evidence" value="ECO:0007669"/>
    <property type="project" value="UniProtKB-KW"/>
</dbReference>
<feature type="compositionally biased region" description="Low complexity" evidence="11">
    <location>
        <begin position="15"/>
        <end position="40"/>
    </location>
</feature>
<evidence type="ECO:0000256" key="1">
    <source>
        <dbReference type="ARBA" id="ARBA00004123"/>
    </source>
</evidence>
<accession>A0A7D9CYM4</accession>
<feature type="region of interest" description="Disordered" evidence="11">
    <location>
        <begin position="334"/>
        <end position="366"/>
    </location>
</feature>
<feature type="compositionally biased region" description="Basic and acidic residues" evidence="11">
    <location>
        <begin position="1296"/>
        <end position="1307"/>
    </location>
</feature>
<dbReference type="Gene3D" id="3.40.50.10810">
    <property type="entry name" value="Tandem AAA-ATPase domain"/>
    <property type="match status" value="1"/>
</dbReference>
<keyword evidence="4" id="KW-0547">Nucleotide-binding</keyword>
<keyword evidence="8" id="KW-0156">Chromatin regulator</keyword>
<dbReference type="EMBL" id="CABFWN010000004">
    <property type="protein sequence ID" value="VUG18791.1"/>
    <property type="molecule type" value="Genomic_DNA"/>
</dbReference>
<evidence type="ECO:0000259" key="13">
    <source>
        <dbReference type="PROSITE" id="PS51194"/>
    </source>
</evidence>
<feature type="compositionally biased region" description="Basic and acidic residues" evidence="11">
    <location>
        <begin position="342"/>
        <end position="351"/>
    </location>
</feature>
<dbReference type="FunFam" id="3.40.50.10810:FF:000014">
    <property type="entry name" value="SWI/SNF-related matrix-associated actin-dependent regulator of chromatin subfamily A containing DEAD/H box 1"/>
    <property type="match status" value="1"/>
</dbReference>
<evidence type="ECO:0000256" key="2">
    <source>
        <dbReference type="ARBA" id="ARBA00007025"/>
    </source>
</evidence>
<evidence type="ECO:0000313" key="14">
    <source>
        <dbReference type="EMBL" id="VUG18791.1"/>
    </source>
</evidence>
<feature type="compositionally biased region" description="Acidic residues" evidence="11">
    <location>
        <begin position="352"/>
        <end position="366"/>
    </location>
</feature>
<dbReference type="Pfam" id="PF00176">
    <property type="entry name" value="SNF2-rel_dom"/>
    <property type="match status" value="1"/>
</dbReference>
<dbReference type="InterPro" id="IPR001650">
    <property type="entry name" value="Helicase_C-like"/>
</dbReference>
<name>A0A7D9CYM4_DEKBR</name>
<proteinExistence type="inferred from homology"/>
<evidence type="ECO:0000313" key="15">
    <source>
        <dbReference type="Proteomes" id="UP000478008"/>
    </source>
</evidence>
<dbReference type="SUPFAM" id="SSF52540">
    <property type="entry name" value="P-loop containing nucleoside triphosphate hydrolases"/>
    <property type="match status" value="2"/>
</dbReference>
<evidence type="ECO:0000256" key="11">
    <source>
        <dbReference type="SAM" id="MobiDB-lite"/>
    </source>
</evidence>
<dbReference type="PANTHER" id="PTHR10799">
    <property type="entry name" value="SNF2/RAD54 HELICASE FAMILY"/>
    <property type="match status" value="1"/>
</dbReference>
<dbReference type="GO" id="GO:0003678">
    <property type="term" value="F:DNA helicase activity"/>
    <property type="evidence" value="ECO:0007669"/>
    <property type="project" value="UniProtKB-EC"/>
</dbReference>
<evidence type="ECO:0000256" key="5">
    <source>
        <dbReference type="ARBA" id="ARBA00022801"/>
    </source>
</evidence>
<keyword evidence="15" id="KW-1185">Reference proteome</keyword>
<dbReference type="InterPro" id="IPR027417">
    <property type="entry name" value="P-loop_NTPase"/>
</dbReference>
<evidence type="ECO:0000259" key="12">
    <source>
        <dbReference type="PROSITE" id="PS51192"/>
    </source>
</evidence>
<dbReference type="PROSITE" id="PS51192">
    <property type="entry name" value="HELICASE_ATP_BIND_1"/>
    <property type="match status" value="1"/>
</dbReference>
<dbReference type="SMART" id="SM00487">
    <property type="entry name" value="DEXDc"/>
    <property type="match status" value="1"/>
</dbReference>
<comment type="subcellular location">
    <subcellularLocation>
        <location evidence="1">Nucleus</location>
    </subcellularLocation>
</comment>
<evidence type="ECO:0000256" key="3">
    <source>
        <dbReference type="ARBA" id="ARBA00012551"/>
    </source>
</evidence>
<reference evidence="14 15" key="1">
    <citation type="submission" date="2019-07" db="EMBL/GenBank/DDBJ databases">
        <authorList>
            <person name="Friedrich A."/>
            <person name="Schacherer J."/>
        </authorList>
    </citation>
    <scope>NUCLEOTIDE SEQUENCE [LARGE SCALE GENOMIC DNA]</scope>
</reference>
<evidence type="ECO:0000256" key="7">
    <source>
        <dbReference type="ARBA" id="ARBA00022840"/>
    </source>
</evidence>
<dbReference type="EC" id="3.6.4.12" evidence="3"/>
<sequence length="1307" mass="149780">MRQSRDRRMKTREFISISTDSESDSDLVSSSSIQVPNSSPLKQEKRGKSEGNSNTARLRSSTRRNLRSHTKEKISGSDSDTFESDEDSIINLDDSDLIDQSIDSSPKKSTKRLSSLTERFGYRGQLQASKNVEKGSGYKKLPGLTREQSVIFSRLCEKFKRIPQSTISHAVRAHSSYEEASRALGSLPFKALKIRKKPFLASKLKMKPVKAGNFYHSEQKSGRAEKEDVVSSKVVLNDSASIVKRFRGKRVDRNQNGYMIDLDSGKGSVKNTYSRKRRLVRGSDMYEREDGLLDGVVGGSVAQRARLLKRKHVIEIGSDDEALEEELRLREEKRRRRREQYRKREEMKAGEDDIDMDEDEDVDESEDSGMEQLDFTERVMHFLNTADLRNIVDIAGVSPEIAESFIKFRPYSSYDDVENRHIVPVKRNSRKKPIGEKILETTVRKLRGYETVDSLVGKCKAYGDEIKRAVQKWGAKVNGEDGELQIASVGCSDESDVEGEEKAGNASDDISVVSHRLVPKETPELVLSGEESYSDNLDDADYMEGERHEIMTRKKRKPRKKFNFFKRQPRLMSSDCKLKGYQQIGVNWLSLLYDRELSCILADEMGLGKTIQVIAFIAHLKELGSPSPHLIVVPASTLENWLREFEKFAPSLDVRPYYGSQNEREELRMDLEEDQSYDVLVTTYSMATGNKYDQIFLRSRKFNVIVYDEGHMLKNSTSTRYKNLMKLKGQFRVLLTGTPLQNNLRELISLLSFIMPQVFNEKKRELEDLFDQKTKTIDTQQQNLEYGKLNPLLSEQAIKRARTLMTPFVLRRKKAQVMKYLPEKHSHIVYCGMTPAQRAIYDGAVADARYKIREREKRKTMSADQVSKLPRLGSNHYLMTLRKACLHPMLFRYLYTEPVLHVMAKKIMRNSQYLDANEQYIYEDMTVMSDFELNQLCHNFVSELGEYCLPVKFYLHSGKVQKLVEILDGVVSRKEKVLIFSMFTQVLDVLEKVLSFQNIRFVRLDGATSVDERQNIIDKFSDDAQIPVFLLSTKAGGFGINLVAATNVVIYDLSFNPHDDKQAEDRAHRVGQTKDVNVYRLICKDTIEENILKVAYNKLELDTSMMSEGKKVETALIEEIDKALIEKVGDDDKSEEKTEVKTETKNETKNEVKNEVKTEVKNEVKNENKNETKNDVQNENKSGDIKKESIKNDNKHEDVKNDDDNQDGAIKEGIPEKKQIKKKSLISNVLGTADDVVVTTNIKDKDYYIEFPLTYDETAKPKLQHIPVSPEKKTDEVENATYDLSSLSDMSDLPVDVDRKSDPDYRD</sequence>
<feature type="region of interest" description="Disordered" evidence="11">
    <location>
        <begin position="1129"/>
        <end position="1218"/>
    </location>
</feature>
<dbReference type="GO" id="GO:0016787">
    <property type="term" value="F:hydrolase activity"/>
    <property type="evidence" value="ECO:0007669"/>
    <property type="project" value="UniProtKB-KW"/>
</dbReference>
<feature type="domain" description="Helicase ATP-binding" evidence="12">
    <location>
        <begin position="590"/>
        <end position="757"/>
    </location>
</feature>
<feature type="domain" description="Helicase C-terminal" evidence="13">
    <location>
        <begin position="962"/>
        <end position="1128"/>
    </location>
</feature>
<gene>
    <name evidence="14" type="ORF">DEBR0S4_02454G</name>
</gene>
<dbReference type="InterPro" id="IPR000330">
    <property type="entry name" value="SNF2_N"/>
</dbReference>